<dbReference type="PROSITE" id="PS51186">
    <property type="entry name" value="GNAT"/>
    <property type="match status" value="1"/>
</dbReference>
<protein>
    <recommendedName>
        <fullName evidence="3">N-acetyltransferase domain-containing protein</fullName>
    </recommendedName>
</protein>
<evidence type="ECO:0000259" key="3">
    <source>
        <dbReference type="PROSITE" id="PS51186"/>
    </source>
</evidence>
<accession>A0A5N6X640</accession>
<dbReference type="CDD" id="cd04301">
    <property type="entry name" value="NAT_SF"/>
    <property type="match status" value="1"/>
</dbReference>
<dbReference type="GO" id="GO:0004059">
    <property type="term" value="F:aralkylamine N-acetyltransferase activity"/>
    <property type="evidence" value="ECO:0007669"/>
    <property type="project" value="TreeGrafter"/>
</dbReference>
<sequence>MASTNPLQCPALTGLNAFTRPLTAADLKSCVTVESSFVEHERCSEEKFSYRLNQTPELCLGLFIKTNDTEQLIAHVIAIRSLSTTIAEGSIEMPSDWQSRSPHDPVIIDGEVIGNDPRGTNIAVHSVAVLPAYQGTGVGKCLVKAYVEYIRNAGIEADQIMLICHDYLIRFYESAGFVNRGPSPSRFAGGGWFDMVLESQVTASQQQTEINDLRRQLGEAKQGFMWPSEQVAQEGVQKLREALSNEKRARTEDNIRWGKRTRELEDECQKLRISLSNAAASTPGLVGSPSGDVAQSSWIVGHYSSCAPGSFGDRSQWVEVLIIITVVATVGTRTRWGSQNWEHTVCAWN</sequence>
<organism evidence="4 5">
    <name type="scientific">Aspergillus sergii</name>
    <dbReference type="NCBI Taxonomy" id="1034303"/>
    <lineage>
        <taxon>Eukaryota</taxon>
        <taxon>Fungi</taxon>
        <taxon>Dikarya</taxon>
        <taxon>Ascomycota</taxon>
        <taxon>Pezizomycotina</taxon>
        <taxon>Eurotiomycetes</taxon>
        <taxon>Eurotiomycetidae</taxon>
        <taxon>Eurotiales</taxon>
        <taxon>Aspergillaceae</taxon>
        <taxon>Aspergillus</taxon>
        <taxon>Aspergillus subgen. Circumdati</taxon>
    </lineage>
</organism>
<dbReference type="PANTHER" id="PTHR10908">
    <property type="entry name" value="SEROTONIN N-ACETYLTRANSFERASE"/>
    <property type="match status" value="1"/>
</dbReference>
<dbReference type="Pfam" id="PF13673">
    <property type="entry name" value="Acetyltransf_10"/>
    <property type="match status" value="1"/>
</dbReference>
<dbReference type="InterPro" id="IPR016181">
    <property type="entry name" value="Acyl_CoA_acyltransferase"/>
</dbReference>
<dbReference type="SUPFAM" id="SSF55729">
    <property type="entry name" value="Acyl-CoA N-acyltransferases (Nat)"/>
    <property type="match status" value="1"/>
</dbReference>
<evidence type="ECO:0000313" key="4">
    <source>
        <dbReference type="EMBL" id="KAE8328664.1"/>
    </source>
</evidence>
<dbReference type="PANTHER" id="PTHR10908:SF0">
    <property type="entry name" value="SEROTONIN N-ACETYLTRANSFERASE"/>
    <property type="match status" value="1"/>
</dbReference>
<dbReference type="EMBL" id="ML741784">
    <property type="protein sequence ID" value="KAE8328664.1"/>
    <property type="molecule type" value="Genomic_DNA"/>
</dbReference>
<evidence type="ECO:0000313" key="5">
    <source>
        <dbReference type="Proteomes" id="UP000325945"/>
    </source>
</evidence>
<keyword evidence="2" id="KW-0012">Acyltransferase</keyword>
<dbReference type="InterPro" id="IPR000182">
    <property type="entry name" value="GNAT_dom"/>
</dbReference>
<dbReference type="InterPro" id="IPR051635">
    <property type="entry name" value="SNAT-like"/>
</dbReference>
<name>A0A5N6X640_9EURO</name>
<evidence type="ECO:0000256" key="1">
    <source>
        <dbReference type="ARBA" id="ARBA00022679"/>
    </source>
</evidence>
<evidence type="ECO:0000256" key="2">
    <source>
        <dbReference type="ARBA" id="ARBA00023315"/>
    </source>
</evidence>
<proteinExistence type="predicted"/>
<keyword evidence="5" id="KW-1185">Reference proteome</keyword>
<feature type="domain" description="N-acetyltransferase" evidence="3">
    <location>
        <begin position="62"/>
        <end position="200"/>
    </location>
</feature>
<reference evidence="5" key="1">
    <citation type="submission" date="2019-04" db="EMBL/GenBank/DDBJ databases">
        <title>Friends and foes A comparative genomics studyof 23 Aspergillus species from section Flavi.</title>
        <authorList>
            <consortium name="DOE Joint Genome Institute"/>
            <person name="Kjaerbolling I."/>
            <person name="Vesth T."/>
            <person name="Frisvad J.C."/>
            <person name="Nybo J.L."/>
            <person name="Theobald S."/>
            <person name="Kildgaard S."/>
            <person name="Isbrandt T."/>
            <person name="Kuo A."/>
            <person name="Sato A."/>
            <person name="Lyhne E.K."/>
            <person name="Kogle M.E."/>
            <person name="Wiebenga A."/>
            <person name="Kun R.S."/>
            <person name="Lubbers R.J."/>
            <person name="Makela M.R."/>
            <person name="Barry K."/>
            <person name="Chovatia M."/>
            <person name="Clum A."/>
            <person name="Daum C."/>
            <person name="Haridas S."/>
            <person name="He G."/>
            <person name="LaButti K."/>
            <person name="Lipzen A."/>
            <person name="Mondo S."/>
            <person name="Riley R."/>
            <person name="Salamov A."/>
            <person name="Simmons B.A."/>
            <person name="Magnuson J.K."/>
            <person name="Henrissat B."/>
            <person name="Mortensen U.H."/>
            <person name="Larsen T.O."/>
            <person name="Devries R.P."/>
            <person name="Grigoriev I.V."/>
            <person name="Machida M."/>
            <person name="Baker S.E."/>
            <person name="Andersen M.R."/>
        </authorList>
    </citation>
    <scope>NUCLEOTIDE SEQUENCE [LARGE SCALE GENOMIC DNA]</scope>
    <source>
        <strain evidence="5">CBS 130017</strain>
    </source>
</reference>
<keyword evidence="1" id="KW-0808">Transferase</keyword>
<dbReference type="Gene3D" id="3.40.630.30">
    <property type="match status" value="1"/>
</dbReference>
<dbReference type="AlphaFoldDB" id="A0A5N6X640"/>
<dbReference type="Proteomes" id="UP000325945">
    <property type="component" value="Unassembled WGS sequence"/>
</dbReference>
<gene>
    <name evidence="4" type="ORF">BDV39DRAFT_203866</name>
</gene>
<dbReference type="GO" id="GO:0005737">
    <property type="term" value="C:cytoplasm"/>
    <property type="evidence" value="ECO:0007669"/>
    <property type="project" value="TreeGrafter"/>
</dbReference>